<reference evidence="5" key="1">
    <citation type="submission" date="2019-09" db="EMBL/GenBank/DDBJ databases">
        <title>Bird 10,000 Genomes (B10K) Project - Family phase.</title>
        <authorList>
            <person name="Zhang G."/>
        </authorList>
    </citation>
    <scope>NUCLEOTIDE SEQUENCE</scope>
    <source>
        <strain evidence="5">B10K-DU-002-48</strain>
        <tissue evidence="5">Muscle</tissue>
    </source>
</reference>
<evidence type="ECO:0000259" key="4">
    <source>
        <dbReference type="PROSITE" id="PS50041"/>
    </source>
</evidence>
<dbReference type="PANTHER" id="PTHR46746">
    <property type="entry name" value="KILLER CELL LECTIN-LIKE RECEPTOR SUBFAMILY F MEMBER 2"/>
    <property type="match status" value="1"/>
</dbReference>
<keyword evidence="2" id="KW-0430">Lectin</keyword>
<comment type="subcellular location">
    <subcellularLocation>
        <location evidence="1">Membrane</location>
        <topology evidence="1">Single-pass membrane protein</topology>
    </subcellularLocation>
</comment>
<dbReference type="InterPro" id="IPR051379">
    <property type="entry name" value="C-type_Lectin_Receptor_IMM"/>
</dbReference>
<accession>A0A850VTX6</accession>
<feature type="compositionally biased region" description="Polar residues" evidence="3">
    <location>
        <begin position="1"/>
        <end position="21"/>
    </location>
</feature>
<evidence type="ECO:0000256" key="1">
    <source>
        <dbReference type="ARBA" id="ARBA00004167"/>
    </source>
</evidence>
<dbReference type="GO" id="GO:0005886">
    <property type="term" value="C:plasma membrane"/>
    <property type="evidence" value="ECO:0007669"/>
    <property type="project" value="TreeGrafter"/>
</dbReference>
<feature type="region of interest" description="Disordered" evidence="3">
    <location>
        <begin position="1"/>
        <end position="25"/>
    </location>
</feature>
<evidence type="ECO:0000313" key="5">
    <source>
        <dbReference type="EMBL" id="NWH47661.1"/>
    </source>
</evidence>
<feature type="non-terminal residue" evidence="5">
    <location>
        <position position="177"/>
    </location>
</feature>
<dbReference type="InterPro" id="IPR016187">
    <property type="entry name" value="CTDL_fold"/>
</dbReference>
<dbReference type="InterPro" id="IPR033992">
    <property type="entry name" value="NKR-like_CTLD"/>
</dbReference>
<dbReference type="OrthoDB" id="538816at2759"/>
<feature type="domain" description="C-type lectin" evidence="4">
    <location>
        <begin position="62"/>
        <end position="169"/>
    </location>
</feature>
<dbReference type="Proteomes" id="UP000632118">
    <property type="component" value="Unassembled WGS sequence"/>
</dbReference>
<dbReference type="GO" id="GO:0030246">
    <property type="term" value="F:carbohydrate binding"/>
    <property type="evidence" value="ECO:0007669"/>
    <property type="project" value="UniProtKB-KW"/>
</dbReference>
<dbReference type="Pfam" id="PF00059">
    <property type="entry name" value="Lectin_C"/>
    <property type="match status" value="1"/>
</dbReference>
<evidence type="ECO:0000313" key="6">
    <source>
        <dbReference type="Proteomes" id="UP000632118"/>
    </source>
</evidence>
<protein>
    <submittedName>
        <fullName evidence="5">KLRBF protein</fullName>
    </submittedName>
</protein>
<proteinExistence type="predicted"/>
<organism evidence="5 6">
    <name type="scientific">Fregata magnificens</name>
    <name type="common">Magnificent frigatebird</name>
    <dbReference type="NCBI Taxonomy" id="37042"/>
    <lineage>
        <taxon>Eukaryota</taxon>
        <taxon>Metazoa</taxon>
        <taxon>Chordata</taxon>
        <taxon>Craniata</taxon>
        <taxon>Vertebrata</taxon>
        <taxon>Euteleostomi</taxon>
        <taxon>Archelosauria</taxon>
        <taxon>Archosauria</taxon>
        <taxon>Dinosauria</taxon>
        <taxon>Saurischia</taxon>
        <taxon>Theropoda</taxon>
        <taxon>Coelurosauria</taxon>
        <taxon>Aves</taxon>
        <taxon>Neognathae</taxon>
        <taxon>Neoaves</taxon>
        <taxon>Aequornithes</taxon>
        <taxon>Suliformes</taxon>
        <taxon>Fregatidae</taxon>
        <taxon>Fregata</taxon>
    </lineage>
</organism>
<dbReference type="SMART" id="SM00034">
    <property type="entry name" value="CLECT"/>
    <property type="match status" value="1"/>
</dbReference>
<comment type="caution">
    <text evidence="5">The sequence shown here is derived from an EMBL/GenBank/DDBJ whole genome shotgun (WGS) entry which is preliminary data.</text>
</comment>
<dbReference type="SUPFAM" id="SSF56436">
    <property type="entry name" value="C-type lectin-like"/>
    <property type="match status" value="1"/>
</dbReference>
<keyword evidence="6" id="KW-1185">Reference proteome</keyword>
<sequence length="177" mass="20354">VFQDSLQPATTSAPRQGSEMQGRNHTERCSISSLMQYFCEPQRESPTACAGCKLCPQDWQLHGERCYQLSKKNGNWSQGKKGCENQESHLVVLHNKKEKEYIKNIRGRSTQPVWIGLISSQKKRTWVDNTPVTNEMFSPLKEIDEGCWILKDEELELDTCDGDYPWVCQKNPFQLSP</sequence>
<dbReference type="CDD" id="cd03593">
    <property type="entry name" value="CLECT_NK_receptors_like"/>
    <property type="match status" value="1"/>
</dbReference>
<dbReference type="PANTHER" id="PTHR46746:SF3">
    <property type="entry name" value="C-TYPE LECTIN DOMAIN-CONTAINING PROTEIN-RELATED"/>
    <property type="match status" value="1"/>
</dbReference>
<dbReference type="PROSITE" id="PS50041">
    <property type="entry name" value="C_TYPE_LECTIN_2"/>
    <property type="match status" value="1"/>
</dbReference>
<dbReference type="InterPro" id="IPR016186">
    <property type="entry name" value="C-type_lectin-like/link_sf"/>
</dbReference>
<name>A0A850VTX6_FREMA</name>
<dbReference type="InterPro" id="IPR001304">
    <property type="entry name" value="C-type_lectin-like"/>
</dbReference>
<dbReference type="Gene3D" id="3.10.100.10">
    <property type="entry name" value="Mannose-Binding Protein A, subunit A"/>
    <property type="match status" value="1"/>
</dbReference>
<evidence type="ECO:0000256" key="3">
    <source>
        <dbReference type="SAM" id="MobiDB-lite"/>
    </source>
</evidence>
<feature type="non-terminal residue" evidence="5">
    <location>
        <position position="1"/>
    </location>
</feature>
<dbReference type="EMBL" id="WAAD01016699">
    <property type="protein sequence ID" value="NWH47661.1"/>
    <property type="molecule type" value="Genomic_DNA"/>
</dbReference>
<evidence type="ECO:0000256" key="2">
    <source>
        <dbReference type="ARBA" id="ARBA00022734"/>
    </source>
</evidence>
<gene>
    <name evidence="5" type="primary">Klrb1f</name>
    <name evidence="5" type="ORF">FREMAG_R06463</name>
</gene>
<dbReference type="AlphaFoldDB" id="A0A850VTX6"/>